<dbReference type="AlphaFoldDB" id="A0A392VYP3"/>
<evidence type="ECO:0000313" key="2">
    <source>
        <dbReference type="Proteomes" id="UP000265520"/>
    </source>
</evidence>
<feature type="non-terminal residue" evidence="1">
    <location>
        <position position="54"/>
    </location>
</feature>
<dbReference type="EMBL" id="LXQA011305431">
    <property type="protein sequence ID" value="MCI92602.1"/>
    <property type="molecule type" value="Genomic_DNA"/>
</dbReference>
<proteinExistence type="predicted"/>
<feature type="non-terminal residue" evidence="1">
    <location>
        <position position="1"/>
    </location>
</feature>
<name>A0A392VYP3_9FABA</name>
<keyword evidence="2" id="KW-1185">Reference proteome</keyword>
<sequence length="54" mass="5969">DPRCPLTRDILRAPIPKGFERSHALPPYDGLTEPDDHISAVNATLDFRRVSGAI</sequence>
<reference evidence="1 2" key="1">
    <citation type="journal article" date="2018" name="Front. Plant Sci.">
        <title>Red Clover (Trifolium pratense) and Zigzag Clover (T. medium) - A Picture of Genomic Similarities and Differences.</title>
        <authorList>
            <person name="Dluhosova J."/>
            <person name="Istvanek J."/>
            <person name="Nedelnik J."/>
            <person name="Repkova J."/>
        </authorList>
    </citation>
    <scope>NUCLEOTIDE SEQUENCE [LARGE SCALE GENOMIC DNA]</scope>
    <source>
        <strain evidence="2">cv. 10/8</strain>
        <tissue evidence="1">Leaf</tissue>
    </source>
</reference>
<evidence type="ECO:0000313" key="1">
    <source>
        <dbReference type="EMBL" id="MCI92602.1"/>
    </source>
</evidence>
<organism evidence="1 2">
    <name type="scientific">Trifolium medium</name>
    <dbReference type="NCBI Taxonomy" id="97028"/>
    <lineage>
        <taxon>Eukaryota</taxon>
        <taxon>Viridiplantae</taxon>
        <taxon>Streptophyta</taxon>
        <taxon>Embryophyta</taxon>
        <taxon>Tracheophyta</taxon>
        <taxon>Spermatophyta</taxon>
        <taxon>Magnoliopsida</taxon>
        <taxon>eudicotyledons</taxon>
        <taxon>Gunneridae</taxon>
        <taxon>Pentapetalae</taxon>
        <taxon>rosids</taxon>
        <taxon>fabids</taxon>
        <taxon>Fabales</taxon>
        <taxon>Fabaceae</taxon>
        <taxon>Papilionoideae</taxon>
        <taxon>50 kb inversion clade</taxon>
        <taxon>NPAAA clade</taxon>
        <taxon>Hologalegina</taxon>
        <taxon>IRL clade</taxon>
        <taxon>Trifolieae</taxon>
        <taxon>Trifolium</taxon>
    </lineage>
</organism>
<comment type="caution">
    <text evidence="1">The sequence shown here is derived from an EMBL/GenBank/DDBJ whole genome shotgun (WGS) entry which is preliminary data.</text>
</comment>
<protein>
    <submittedName>
        <fullName evidence="1">Uncharacterized protein</fullName>
    </submittedName>
</protein>
<accession>A0A392VYP3</accession>
<dbReference type="Proteomes" id="UP000265520">
    <property type="component" value="Unassembled WGS sequence"/>
</dbReference>